<dbReference type="Proteomes" id="UP001497623">
    <property type="component" value="Unassembled WGS sequence"/>
</dbReference>
<comment type="caution">
    <text evidence="2">The sequence shown here is derived from an EMBL/GenBank/DDBJ whole genome shotgun (WGS) entry which is preliminary data.</text>
</comment>
<dbReference type="PROSITE" id="PS50041">
    <property type="entry name" value="C_TYPE_LECTIN_2"/>
    <property type="match status" value="1"/>
</dbReference>
<dbReference type="AlphaFoldDB" id="A0AAV2SGU7"/>
<dbReference type="CDD" id="cd00037">
    <property type="entry name" value="CLECT"/>
    <property type="match status" value="1"/>
</dbReference>
<name>A0AAV2SGU7_MEGNR</name>
<evidence type="ECO:0000259" key="1">
    <source>
        <dbReference type="PROSITE" id="PS50041"/>
    </source>
</evidence>
<gene>
    <name evidence="2" type="ORF">MNOR_LOCUS36447</name>
</gene>
<dbReference type="InterPro" id="IPR016187">
    <property type="entry name" value="CTDL_fold"/>
</dbReference>
<dbReference type="Gene3D" id="3.10.100.10">
    <property type="entry name" value="Mannose-Binding Protein A, subunit A"/>
    <property type="match status" value="1"/>
</dbReference>
<accession>A0AAV2SGU7</accession>
<protein>
    <recommendedName>
        <fullName evidence="1">C-type lectin domain-containing protein</fullName>
    </recommendedName>
</protein>
<feature type="domain" description="C-type lectin" evidence="1">
    <location>
        <begin position="40"/>
        <end position="140"/>
    </location>
</feature>
<dbReference type="InterPro" id="IPR001304">
    <property type="entry name" value="C-type_lectin-like"/>
</dbReference>
<keyword evidence="3" id="KW-1185">Reference proteome</keyword>
<sequence length="163" mass="18559">DQAPSTTSPTCPVVTCEPFTTEAITTEGPTVTPNLEWRTVGADRFVRFDQKITWNEARNVCRSHGLELYMPKDILNVSKYLDDTFSNGSGMWHWLGGRANGTHMVWLSGDVLTREDPWYSTGYSYVSTNYCLYFLTHSGWATKAQVLYSYLCDYDDKFYVVCG</sequence>
<dbReference type="InterPro" id="IPR016186">
    <property type="entry name" value="C-type_lectin-like/link_sf"/>
</dbReference>
<evidence type="ECO:0000313" key="2">
    <source>
        <dbReference type="EMBL" id="CAL4190160.1"/>
    </source>
</evidence>
<organism evidence="2 3">
    <name type="scientific">Meganyctiphanes norvegica</name>
    <name type="common">Northern krill</name>
    <name type="synonym">Thysanopoda norvegica</name>
    <dbReference type="NCBI Taxonomy" id="48144"/>
    <lineage>
        <taxon>Eukaryota</taxon>
        <taxon>Metazoa</taxon>
        <taxon>Ecdysozoa</taxon>
        <taxon>Arthropoda</taxon>
        <taxon>Crustacea</taxon>
        <taxon>Multicrustacea</taxon>
        <taxon>Malacostraca</taxon>
        <taxon>Eumalacostraca</taxon>
        <taxon>Eucarida</taxon>
        <taxon>Euphausiacea</taxon>
        <taxon>Euphausiidae</taxon>
        <taxon>Meganyctiphanes</taxon>
    </lineage>
</organism>
<dbReference type="SUPFAM" id="SSF56436">
    <property type="entry name" value="C-type lectin-like"/>
    <property type="match status" value="1"/>
</dbReference>
<reference evidence="2 3" key="1">
    <citation type="submission" date="2024-05" db="EMBL/GenBank/DDBJ databases">
        <authorList>
            <person name="Wallberg A."/>
        </authorList>
    </citation>
    <scope>NUCLEOTIDE SEQUENCE [LARGE SCALE GENOMIC DNA]</scope>
</reference>
<proteinExistence type="predicted"/>
<feature type="non-terminal residue" evidence="2">
    <location>
        <position position="1"/>
    </location>
</feature>
<evidence type="ECO:0000313" key="3">
    <source>
        <dbReference type="Proteomes" id="UP001497623"/>
    </source>
</evidence>
<dbReference type="EMBL" id="CAXKWB010066543">
    <property type="protein sequence ID" value="CAL4190160.1"/>
    <property type="molecule type" value="Genomic_DNA"/>
</dbReference>